<comment type="similarity">
    <text evidence="7">Belongs to the binding-protein-dependent transport system permease family.</text>
</comment>
<feature type="transmembrane region" description="Helical" evidence="7">
    <location>
        <begin position="71"/>
        <end position="93"/>
    </location>
</feature>
<feature type="transmembrane region" description="Helical" evidence="7">
    <location>
        <begin position="261"/>
        <end position="283"/>
    </location>
</feature>
<comment type="caution">
    <text evidence="9">The sequence shown here is derived from an EMBL/GenBank/DDBJ whole genome shotgun (WGS) entry which is preliminary data.</text>
</comment>
<dbReference type="InterPro" id="IPR050809">
    <property type="entry name" value="UgpAE/MalFG_permease"/>
</dbReference>
<protein>
    <submittedName>
        <fullName evidence="9">Sugar ABC transporter permease</fullName>
    </submittedName>
</protein>
<evidence type="ECO:0000256" key="6">
    <source>
        <dbReference type="ARBA" id="ARBA00023136"/>
    </source>
</evidence>
<evidence type="ECO:0000256" key="2">
    <source>
        <dbReference type="ARBA" id="ARBA00022448"/>
    </source>
</evidence>
<feature type="transmembrane region" description="Helical" evidence="7">
    <location>
        <begin position="153"/>
        <end position="177"/>
    </location>
</feature>
<dbReference type="PANTHER" id="PTHR43227">
    <property type="entry name" value="BLL4140 PROTEIN"/>
    <property type="match status" value="1"/>
</dbReference>
<keyword evidence="2 7" id="KW-0813">Transport</keyword>
<dbReference type="Pfam" id="PF00528">
    <property type="entry name" value="BPD_transp_1"/>
    <property type="match status" value="1"/>
</dbReference>
<evidence type="ECO:0000259" key="8">
    <source>
        <dbReference type="PROSITE" id="PS50928"/>
    </source>
</evidence>
<evidence type="ECO:0000313" key="10">
    <source>
        <dbReference type="Proteomes" id="UP001527882"/>
    </source>
</evidence>
<evidence type="ECO:0000256" key="1">
    <source>
        <dbReference type="ARBA" id="ARBA00004651"/>
    </source>
</evidence>
<name>A0ABT4Q3R6_9BACL</name>
<dbReference type="EMBL" id="JAQAGZ010000002">
    <property type="protein sequence ID" value="MCZ8511527.1"/>
    <property type="molecule type" value="Genomic_DNA"/>
</dbReference>
<keyword evidence="4 7" id="KW-0812">Transmembrane</keyword>
<evidence type="ECO:0000256" key="4">
    <source>
        <dbReference type="ARBA" id="ARBA00022692"/>
    </source>
</evidence>
<keyword evidence="10" id="KW-1185">Reference proteome</keyword>
<feature type="domain" description="ABC transmembrane type-1" evidence="8">
    <location>
        <begin position="67"/>
        <end position="277"/>
    </location>
</feature>
<evidence type="ECO:0000256" key="7">
    <source>
        <dbReference type="RuleBase" id="RU363032"/>
    </source>
</evidence>
<dbReference type="Proteomes" id="UP001527882">
    <property type="component" value="Unassembled WGS sequence"/>
</dbReference>
<evidence type="ECO:0000313" key="9">
    <source>
        <dbReference type="EMBL" id="MCZ8511527.1"/>
    </source>
</evidence>
<dbReference type="SUPFAM" id="SSF161098">
    <property type="entry name" value="MetI-like"/>
    <property type="match status" value="1"/>
</dbReference>
<organism evidence="9 10">
    <name type="scientific">Paenibacillus gyeongsangnamensis</name>
    <dbReference type="NCBI Taxonomy" id="3388067"/>
    <lineage>
        <taxon>Bacteria</taxon>
        <taxon>Bacillati</taxon>
        <taxon>Bacillota</taxon>
        <taxon>Bacilli</taxon>
        <taxon>Bacillales</taxon>
        <taxon>Paenibacillaceae</taxon>
        <taxon>Paenibacillus</taxon>
    </lineage>
</organism>
<gene>
    <name evidence="9" type="ORF">O9H85_03570</name>
</gene>
<proteinExistence type="inferred from homology"/>
<dbReference type="InterPro" id="IPR035906">
    <property type="entry name" value="MetI-like_sf"/>
</dbReference>
<evidence type="ECO:0000256" key="3">
    <source>
        <dbReference type="ARBA" id="ARBA00022475"/>
    </source>
</evidence>
<dbReference type="Gene3D" id="1.10.3720.10">
    <property type="entry name" value="MetI-like"/>
    <property type="match status" value="1"/>
</dbReference>
<reference evidence="9 10" key="1">
    <citation type="submission" date="2022-12" db="EMBL/GenBank/DDBJ databases">
        <title>Draft genome sequence of Paenibacillus sp. dW9.</title>
        <authorList>
            <person name="Choi E.-W."/>
            <person name="Kim D.-U."/>
        </authorList>
    </citation>
    <scope>NUCLEOTIDE SEQUENCE [LARGE SCALE GENOMIC DNA]</scope>
    <source>
        <strain evidence="10">dW9</strain>
    </source>
</reference>
<feature type="transmembrane region" description="Helical" evidence="7">
    <location>
        <begin position="105"/>
        <end position="124"/>
    </location>
</feature>
<feature type="transmembrane region" description="Helical" evidence="7">
    <location>
        <begin position="12"/>
        <end position="36"/>
    </location>
</feature>
<dbReference type="InterPro" id="IPR000515">
    <property type="entry name" value="MetI-like"/>
</dbReference>
<comment type="subcellular location">
    <subcellularLocation>
        <location evidence="1 7">Cell membrane</location>
        <topology evidence="1 7">Multi-pass membrane protein</topology>
    </subcellularLocation>
</comment>
<keyword evidence="5 7" id="KW-1133">Transmembrane helix</keyword>
<dbReference type="RefSeq" id="WP_269879925.1">
    <property type="nucleotide sequence ID" value="NZ_JAQAGZ010000002.1"/>
</dbReference>
<accession>A0ABT4Q3R6</accession>
<keyword evidence="6 7" id="KW-0472">Membrane</keyword>
<evidence type="ECO:0000256" key="5">
    <source>
        <dbReference type="ARBA" id="ARBA00022989"/>
    </source>
</evidence>
<dbReference type="CDD" id="cd06261">
    <property type="entry name" value="TM_PBP2"/>
    <property type="match status" value="1"/>
</dbReference>
<feature type="transmembrane region" description="Helical" evidence="7">
    <location>
        <begin position="198"/>
        <end position="223"/>
    </location>
</feature>
<dbReference type="PANTHER" id="PTHR43227:SF11">
    <property type="entry name" value="BLL4140 PROTEIN"/>
    <property type="match status" value="1"/>
</dbReference>
<keyword evidence="3" id="KW-1003">Cell membrane</keyword>
<sequence length="290" mass="32902">MKNKIIGSYLMLIPALIFFIAFSYYPFIHAIIISFYESNIATGDHPVFNGLGNYATVLHEPLFWKSFINNIVFAAGTVPTGVGLGLLFAVMVHNRVRFTTLYRTMLFYPHILPMIAAANIWLFLLNPDIGLIRQVMGWFHKQSWDPLGDVHAAMPSLMIITLWKEAGFFMLLYLAGLQQLPREIYEAARLDGASPWRIFWRITLPLLGPTTLFVSVIALVNSLQSVDQIYILTNGGPNNATISLLYYIYKAAFQNWDIGMASTLTVILAVILSCIMMLNYFVFDKKVHYN</sequence>
<dbReference type="PROSITE" id="PS50928">
    <property type="entry name" value="ABC_TM1"/>
    <property type="match status" value="1"/>
</dbReference>